<dbReference type="OrthoDB" id="5509987at2"/>
<dbReference type="AlphaFoldDB" id="A0A3A8KTD1"/>
<evidence type="ECO:0000313" key="2">
    <source>
        <dbReference type="Proteomes" id="UP000268313"/>
    </source>
</evidence>
<sequence length="256" mass="26855">MNPLPAPLRALALTATLLSLGCGGKTEAERRTFAVTMTATAPAAPNEYGWTVTPEAAQVSVGSVRFFEGRVLLSRRAPRFDWYSLIGGTANAHPGHYVPGDALGEVLNVRTVDLLAGGTLGDANAVTGSYGSLELTLVTPTAATDAQNLLGGHQAHVRGTATHTSGATVRFDATVDLTKAIEGVRFERDLQKESGSVRIAVNLGKWMDRIDFATASLPDASGVSTFPAESQAQNGWVRGVEDTSAYVVTWVEGAAE</sequence>
<gene>
    <name evidence="1" type="ORF">D7X32_08335</name>
</gene>
<accession>A0A3A8KTD1</accession>
<name>A0A3A8KTD1_9BACT</name>
<dbReference type="RefSeq" id="WP_120601975.1">
    <property type="nucleotide sequence ID" value="NZ_RAWE01000020.1"/>
</dbReference>
<protein>
    <submittedName>
        <fullName evidence="1">Uncharacterized protein</fullName>
    </submittedName>
</protein>
<keyword evidence="2" id="KW-1185">Reference proteome</keyword>
<dbReference type="Proteomes" id="UP000268313">
    <property type="component" value="Unassembled WGS sequence"/>
</dbReference>
<comment type="caution">
    <text evidence="1">The sequence shown here is derived from an EMBL/GenBank/DDBJ whole genome shotgun (WGS) entry which is preliminary data.</text>
</comment>
<reference evidence="2" key="1">
    <citation type="submission" date="2018-09" db="EMBL/GenBank/DDBJ databases">
        <authorList>
            <person name="Livingstone P.G."/>
            <person name="Whitworth D.E."/>
        </authorList>
    </citation>
    <scope>NUCLEOTIDE SEQUENCE [LARGE SCALE GENOMIC DNA]</scope>
    <source>
        <strain evidence="2">CA043D</strain>
    </source>
</reference>
<evidence type="ECO:0000313" key="1">
    <source>
        <dbReference type="EMBL" id="RKH05254.1"/>
    </source>
</evidence>
<proteinExistence type="predicted"/>
<dbReference type="EMBL" id="RAWE01000020">
    <property type="protein sequence ID" value="RKH05254.1"/>
    <property type="molecule type" value="Genomic_DNA"/>
</dbReference>
<organism evidence="1 2">
    <name type="scientific">Corallococcus carmarthensis</name>
    <dbReference type="NCBI Taxonomy" id="2316728"/>
    <lineage>
        <taxon>Bacteria</taxon>
        <taxon>Pseudomonadati</taxon>
        <taxon>Myxococcota</taxon>
        <taxon>Myxococcia</taxon>
        <taxon>Myxococcales</taxon>
        <taxon>Cystobacterineae</taxon>
        <taxon>Myxococcaceae</taxon>
        <taxon>Corallococcus</taxon>
    </lineage>
</organism>